<accession>A0A4R7I2B1</accession>
<keyword evidence="2" id="KW-0418">Kinase</keyword>
<evidence type="ECO:0000313" key="3">
    <source>
        <dbReference type="Proteomes" id="UP000294558"/>
    </source>
</evidence>
<dbReference type="SUPFAM" id="SSF56112">
    <property type="entry name" value="Protein kinase-like (PK-like)"/>
    <property type="match status" value="1"/>
</dbReference>
<dbReference type="GO" id="GO:0016301">
    <property type="term" value="F:kinase activity"/>
    <property type="evidence" value="ECO:0007669"/>
    <property type="project" value="UniProtKB-KW"/>
</dbReference>
<keyword evidence="2" id="KW-0808">Transferase</keyword>
<protein>
    <submittedName>
        <fullName evidence="2">Aminoglycoside phosphotransferase (APT) family kinase protein</fullName>
    </submittedName>
</protein>
<comment type="caution">
    <text evidence="2">The sequence shown here is derived from an EMBL/GenBank/DDBJ whole genome shotgun (WGS) entry which is preliminary data.</text>
</comment>
<name>A0A4R7I2B1_9ACTN</name>
<dbReference type="InterPro" id="IPR041726">
    <property type="entry name" value="ACAD10_11_N"/>
</dbReference>
<dbReference type="InterPro" id="IPR002575">
    <property type="entry name" value="Aminoglycoside_PTrfase"/>
</dbReference>
<gene>
    <name evidence="2" type="ORF">BDK89_2363</name>
</gene>
<feature type="domain" description="Aminoglycoside phosphotransferase" evidence="1">
    <location>
        <begin position="27"/>
        <end position="234"/>
    </location>
</feature>
<reference evidence="2 3" key="1">
    <citation type="submission" date="2019-03" db="EMBL/GenBank/DDBJ databases">
        <title>Sequencing the genomes of 1000 actinobacteria strains.</title>
        <authorList>
            <person name="Klenk H.-P."/>
        </authorList>
    </citation>
    <scope>NUCLEOTIDE SEQUENCE [LARGE SCALE GENOMIC DNA]</scope>
    <source>
        <strain evidence="2 3">DSM 18936</strain>
    </source>
</reference>
<dbReference type="CDD" id="cd05154">
    <property type="entry name" value="ACAD10_11_N-like"/>
    <property type="match status" value="1"/>
</dbReference>
<dbReference type="Pfam" id="PF01636">
    <property type="entry name" value="APH"/>
    <property type="match status" value="1"/>
</dbReference>
<dbReference type="EMBL" id="SOAU01000001">
    <property type="protein sequence ID" value="TDT16766.1"/>
    <property type="molecule type" value="Genomic_DNA"/>
</dbReference>
<dbReference type="Gene3D" id="3.90.1200.10">
    <property type="match status" value="1"/>
</dbReference>
<dbReference type="Proteomes" id="UP000294558">
    <property type="component" value="Unassembled WGS sequence"/>
</dbReference>
<dbReference type="PANTHER" id="PTHR21310:SF57">
    <property type="entry name" value="BLR2944 PROTEIN"/>
    <property type="match status" value="1"/>
</dbReference>
<dbReference type="AlphaFoldDB" id="A0A4R7I2B1"/>
<organism evidence="2 3">
    <name type="scientific">Ilumatobacter fluminis</name>
    <dbReference type="NCBI Taxonomy" id="467091"/>
    <lineage>
        <taxon>Bacteria</taxon>
        <taxon>Bacillati</taxon>
        <taxon>Actinomycetota</taxon>
        <taxon>Acidimicrobiia</taxon>
        <taxon>Acidimicrobiales</taxon>
        <taxon>Ilumatobacteraceae</taxon>
        <taxon>Ilumatobacter</taxon>
    </lineage>
</organism>
<evidence type="ECO:0000259" key="1">
    <source>
        <dbReference type="Pfam" id="PF01636"/>
    </source>
</evidence>
<evidence type="ECO:0000313" key="2">
    <source>
        <dbReference type="EMBL" id="TDT16766.1"/>
    </source>
</evidence>
<proteinExistence type="predicted"/>
<keyword evidence="3" id="KW-1185">Reference proteome</keyword>
<sequence>MTERPTSQAVRDVLATLFPGASIDEPTRLTGGASRSTWRCAVDGEGLVVQRQTPEAAREMALEASVLAAAAEVPAPPVIAHVVGDDGISNLVTRHVDGETIARRILRDDRFEAARGRLVGQLGRAAARTHRIDLADVEGVPAADPLATTRVSLDELGEPHPTFELAFRWLDDHRPPDRPPTLVHGDLRLGNVIVDESGLAAVIDWELAFVGNPIADLGWLCAPAWRFGSPLPAAGLGDRETLLAAYADESGVDVGLDELIWWEIASSLRWGVICIMQASRHRSGAVRSHELAAIGRRTCETEHDLLLALEGRW</sequence>
<dbReference type="RefSeq" id="WP_208294053.1">
    <property type="nucleotide sequence ID" value="NZ_SOAU01000001.1"/>
</dbReference>
<dbReference type="InterPro" id="IPR051678">
    <property type="entry name" value="AGP_Transferase"/>
</dbReference>
<dbReference type="InterPro" id="IPR011009">
    <property type="entry name" value="Kinase-like_dom_sf"/>
</dbReference>
<dbReference type="PANTHER" id="PTHR21310">
    <property type="entry name" value="AMINOGLYCOSIDE PHOSPHOTRANSFERASE-RELATED-RELATED"/>
    <property type="match status" value="1"/>
</dbReference>